<organism evidence="1 2">
    <name type="scientific">Ilyodon furcidens</name>
    <name type="common">goldbreast splitfin</name>
    <dbReference type="NCBI Taxonomy" id="33524"/>
    <lineage>
        <taxon>Eukaryota</taxon>
        <taxon>Metazoa</taxon>
        <taxon>Chordata</taxon>
        <taxon>Craniata</taxon>
        <taxon>Vertebrata</taxon>
        <taxon>Euteleostomi</taxon>
        <taxon>Actinopterygii</taxon>
        <taxon>Neopterygii</taxon>
        <taxon>Teleostei</taxon>
        <taxon>Neoteleostei</taxon>
        <taxon>Acanthomorphata</taxon>
        <taxon>Ovalentaria</taxon>
        <taxon>Atherinomorphae</taxon>
        <taxon>Cyprinodontiformes</taxon>
        <taxon>Goodeidae</taxon>
        <taxon>Ilyodon</taxon>
    </lineage>
</organism>
<evidence type="ECO:0000313" key="2">
    <source>
        <dbReference type="Proteomes" id="UP001482620"/>
    </source>
</evidence>
<gene>
    <name evidence="1" type="ORF">ILYODFUR_021296</name>
</gene>
<reference evidence="1 2" key="1">
    <citation type="submission" date="2021-06" db="EMBL/GenBank/DDBJ databases">
        <authorList>
            <person name="Palmer J.M."/>
        </authorList>
    </citation>
    <scope>NUCLEOTIDE SEQUENCE [LARGE SCALE GENOMIC DNA]</scope>
    <source>
        <strain evidence="2">if_2019</strain>
        <tissue evidence="1">Muscle</tissue>
    </source>
</reference>
<evidence type="ECO:0000313" key="1">
    <source>
        <dbReference type="EMBL" id="MEQ2252390.1"/>
    </source>
</evidence>
<name>A0ABV0V4Y2_9TELE</name>
<sequence>MFLQIHHSRGGVTKTNIRRELMGEIQQHNCRITKEKPLALPSVPHLFVDILQQGFTPVLRLLAILLQGVGVPEVRLGVDVVEPRLQHHQFPVQQLDVLEERQALLTLPP</sequence>
<dbReference type="EMBL" id="JAHRIQ010094944">
    <property type="protein sequence ID" value="MEQ2252390.1"/>
    <property type="molecule type" value="Genomic_DNA"/>
</dbReference>
<dbReference type="Proteomes" id="UP001482620">
    <property type="component" value="Unassembled WGS sequence"/>
</dbReference>
<comment type="caution">
    <text evidence="1">The sequence shown here is derived from an EMBL/GenBank/DDBJ whole genome shotgun (WGS) entry which is preliminary data.</text>
</comment>
<keyword evidence="2" id="KW-1185">Reference proteome</keyword>
<protein>
    <submittedName>
        <fullName evidence="1">Uncharacterized protein</fullName>
    </submittedName>
</protein>
<proteinExistence type="predicted"/>
<accession>A0ABV0V4Y2</accession>